<organism evidence="1 3">
    <name type="scientific">Schizosaccharomyces japonicus (strain yFS275 / FY16936)</name>
    <name type="common">Fission yeast</name>
    <dbReference type="NCBI Taxonomy" id="402676"/>
    <lineage>
        <taxon>Eukaryota</taxon>
        <taxon>Fungi</taxon>
        <taxon>Dikarya</taxon>
        <taxon>Ascomycota</taxon>
        <taxon>Taphrinomycotina</taxon>
        <taxon>Schizosaccharomycetes</taxon>
        <taxon>Schizosaccharomycetales</taxon>
        <taxon>Schizosaccharomycetaceae</taxon>
        <taxon>Schizosaccharomyces</taxon>
    </lineage>
</organism>
<dbReference type="Proteomes" id="UP000001744">
    <property type="component" value="Unassembled WGS sequence"/>
</dbReference>
<reference evidence="1 3" key="1">
    <citation type="journal article" date="2011" name="Science">
        <title>Comparative functional genomics of the fission yeasts.</title>
        <authorList>
            <person name="Rhind N."/>
            <person name="Chen Z."/>
            <person name="Yassour M."/>
            <person name="Thompson D.A."/>
            <person name="Haas B.J."/>
            <person name="Habib N."/>
            <person name="Wapinski I."/>
            <person name="Roy S."/>
            <person name="Lin M.F."/>
            <person name="Heiman D.I."/>
            <person name="Young S.K."/>
            <person name="Furuya K."/>
            <person name="Guo Y."/>
            <person name="Pidoux A."/>
            <person name="Chen H.M."/>
            <person name="Robbertse B."/>
            <person name="Goldberg J.M."/>
            <person name="Aoki K."/>
            <person name="Bayne E.H."/>
            <person name="Berlin A.M."/>
            <person name="Desjardins C.A."/>
            <person name="Dobbs E."/>
            <person name="Dukaj L."/>
            <person name="Fan L."/>
            <person name="FitzGerald M.G."/>
            <person name="French C."/>
            <person name="Gujja S."/>
            <person name="Hansen K."/>
            <person name="Keifenheim D."/>
            <person name="Levin J.Z."/>
            <person name="Mosher R.A."/>
            <person name="Mueller C.A."/>
            <person name="Pfiffner J."/>
            <person name="Priest M."/>
            <person name="Russ C."/>
            <person name="Smialowska A."/>
            <person name="Swoboda P."/>
            <person name="Sykes S.M."/>
            <person name="Vaughn M."/>
            <person name="Vengrova S."/>
            <person name="Yoder R."/>
            <person name="Zeng Q."/>
            <person name="Allshire R."/>
            <person name="Baulcombe D."/>
            <person name="Birren B.W."/>
            <person name="Brown W."/>
            <person name="Ekwall K."/>
            <person name="Kellis M."/>
            <person name="Leatherwood J."/>
            <person name="Levin H."/>
            <person name="Margalit H."/>
            <person name="Martienssen R."/>
            <person name="Nieduszynski C.A."/>
            <person name="Spatafora J.W."/>
            <person name="Friedman N."/>
            <person name="Dalgaard J.Z."/>
            <person name="Baumann P."/>
            <person name="Niki H."/>
            <person name="Regev A."/>
            <person name="Nusbaum C."/>
        </authorList>
    </citation>
    <scope>NUCLEOTIDE SEQUENCE [LARGE SCALE GENOMIC DNA]</scope>
    <source>
        <strain evidence="3">yFS275 / FY16936</strain>
    </source>
</reference>
<protein>
    <submittedName>
        <fullName evidence="1">TRAPP complex subunit Trs85</fullName>
    </submittedName>
</protein>
<dbReference type="RefSeq" id="XP_002172086.1">
    <property type="nucleotide sequence ID" value="XM_002172050.2"/>
</dbReference>
<dbReference type="OMA" id="PHMENRV"/>
<dbReference type="AlphaFoldDB" id="B6JWP2"/>
<evidence type="ECO:0000313" key="3">
    <source>
        <dbReference type="Proteomes" id="UP000001744"/>
    </source>
</evidence>
<dbReference type="HOGENOM" id="CLU_014185_0_0_1"/>
<keyword evidence="3" id="KW-1185">Reference proteome</keyword>
<dbReference type="EMBL" id="KE651166">
    <property type="protein sequence ID" value="EEB05793.1"/>
    <property type="molecule type" value="Genomic_DNA"/>
</dbReference>
<proteinExistence type="predicted"/>
<gene>
    <name evidence="2" type="primary">trs8502</name>
    <name evidence="1" type="ORF">SJAG_00820</name>
</gene>
<dbReference type="OrthoDB" id="203724at2759"/>
<dbReference type="PANTHER" id="PTHR12975:SF6">
    <property type="entry name" value="TRAFFICKING PROTEIN PARTICLE COMPLEX SUBUNIT 8"/>
    <property type="match status" value="1"/>
</dbReference>
<name>B6JWP2_SCHJY</name>
<sequence length="618" mass="70808">MHDSQSSGSYPRTSSEWNSFAIDETPSYIINHEIFPDRTFAQLVQTAFSPRIAVLATYDADKLAYHKGFTQGFWELLRPFGDEIREKIVAHDMQGSTRTLNNFALHFVPFDAYDMSVRTKGKENSFRATVASKHPNLVLTTPLSDYRFGTNSKDVEQWLWYLAYFRHQDISGKSALLYTQQFLAGQPLVPFETFNYPVLNLFVVSSHNTSPVDALRVLIQSTKYADCPTFLTPDATPRYVFVHDEDKHDLELSIAIFDTMKRSFGDNGFFLRLHSQKATLDYESAVPCPRPQWLSAQEHLKLLQASEKTPFCIFQSDVQAIQRFVTNFSTLSVIPHMERCVKKWDDQYASTRRGFTGKLLFASKKYFSPSGSGIASNFRHASHTYKRNSTEFFMRRLADFSFMLGDWTHAISVYEALIRQYNNDQAHLYLAAAQEIVSIARSFSPEDRVRNSEKSTLQTLQTYMSHYTRGVPNSHFHAARAFLLLGQLFGSKTEVDIDNSANWCTSLLFFRRLGPLGQAIMFQRIANLYQETCEKAVSASQGAVTAGTHRSRIRKAAFWSLLAAEFWCKCRLPELATPLFSQSQGTYDQIRWTSINKSVYNVSKEIDRLQKRYTHSDP</sequence>
<dbReference type="Pfam" id="PF12739">
    <property type="entry name" value="TRAPPC-Trs85"/>
    <property type="match status" value="1"/>
</dbReference>
<accession>B6JWP2</accession>
<dbReference type="GeneID" id="7048894"/>
<dbReference type="STRING" id="402676.B6JWP2"/>
<dbReference type="eggNOG" id="KOG1938">
    <property type="taxonomic scope" value="Eukaryota"/>
</dbReference>
<dbReference type="InterPro" id="IPR024420">
    <property type="entry name" value="TRAPP_III_complex_Trs85"/>
</dbReference>
<evidence type="ECO:0000313" key="2">
    <source>
        <dbReference type="JaponicusDB" id="SJAG_00820"/>
    </source>
</evidence>
<dbReference type="JaponicusDB" id="SJAG_00820">
    <property type="gene designation" value="trs8502"/>
</dbReference>
<dbReference type="VEuPathDB" id="FungiDB:SJAG_00820"/>
<evidence type="ECO:0000313" key="1">
    <source>
        <dbReference type="EMBL" id="EEB05793.1"/>
    </source>
</evidence>
<dbReference type="GO" id="GO:1990072">
    <property type="term" value="C:TRAPPIII protein complex"/>
    <property type="evidence" value="ECO:0000318"/>
    <property type="project" value="GO_Central"/>
</dbReference>
<dbReference type="PANTHER" id="PTHR12975">
    <property type="entry name" value="TRANSPORT PROTEIN TRAPP"/>
    <property type="match status" value="1"/>
</dbReference>